<feature type="signal peptide" evidence="1">
    <location>
        <begin position="1"/>
        <end position="23"/>
    </location>
</feature>
<evidence type="ECO:0000313" key="3">
    <source>
        <dbReference type="Proteomes" id="UP000694402"/>
    </source>
</evidence>
<organism evidence="2 3">
    <name type="scientific">Oncorhynchus tshawytscha</name>
    <name type="common">Chinook salmon</name>
    <name type="synonym">Salmo tshawytscha</name>
    <dbReference type="NCBI Taxonomy" id="74940"/>
    <lineage>
        <taxon>Eukaryota</taxon>
        <taxon>Metazoa</taxon>
        <taxon>Chordata</taxon>
        <taxon>Craniata</taxon>
        <taxon>Vertebrata</taxon>
        <taxon>Euteleostomi</taxon>
        <taxon>Actinopterygii</taxon>
        <taxon>Neopterygii</taxon>
        <taxon>Teleostei</taxon>
        <taxon>Protacanthopterygii</taxon>
        <taxon>Salmoniformes</taxon>
        <taxon>Salmonidae</taxon>
        <taxon>Salmoninae</taxon>
        <taxon>Oncorhynchus</taxon>
    </lineage>
</organism>
<dbReference type="Proteomes" id="UP000694402">
    <property type="component" value="Unassembled WGS sequence"/>
</dbReference>
<protein>
    <submittedName>
        <fullName evidence="2">Uncharacterized protein</fullName>
    </submittedName>
</protein>
<proteinExistence type="predicted"/>
<reference evidence="2" key="2">
    <citation type="submission" date="2025-09" db="UniProtKB">
        <authorList>
            <consortium name="Ensembl"/>
        </authorList>
    </citation>
    <scope>IDENTIFICATION</scope>
</reference>
<dbReference type="Ensembl" id="ENSOTST00005014973.2">
    <property type="protein sequence ID" value="ENSOTSP00005013714.2"/>
    <property type="gene ID" value="ENSOTSG00005006937.2"/>
</dbReference>
<dbReference type="GeneTree" id="ENSGT01000000220253"/>
<sequence>MFAWKRLVLAVLTLVMWVHPTLERILEPSPECYSFVESRSSYLLYTRKSFSGLQGHRVDQSVKNKFLFSMTTSRGDGQVLVTSGPRLVMGMTPKRWMPITVMKQEGAVAVRVGSEAVVTVQQSAESHMAEIGNRVTHGIRKWTVNNTIEKSVYSVCKGGKAINRPYDMHVMFVFVSAVLLGSSSAEPDGADWTLSVELALRTVSARGSLLILVDTQNDYILSLKLNHPSQVTHRNYTLRSYPQALCSGEKQLVIGMGVTKATMKLTDGDYELLKRVLSQPGSMVYLGGGPGEN</sequence>
<keyword evidence="1" id="KW-0732">Signal</keyword>
<dbReference type="AlphaFoldDB" id="A0A8C8CUW2"/>
<feature type="chain" id="PRO_5045703826" evidence="1">
    <location>
        <begin position="24"/>
        <end position="293"/>
    </location>
</feature>
<keyword evidence="3" id="KW-1185">Reference proteome</keyword>
<name>A0A8C8CUW2_ONCTS</name>
<evidence type="ECO:0000256" key="1">
    <source>
        <dbReference type="SAM" id="SignalP"/>
    </source>
</evidence>
<accession>A0A8C8CUW2</accession>
<evidence type="ECO:0000313" key="2">
    <source>
        <dbReference type="Ensembl" id="ENSOTSP00005013714.2"/>
    </source>
</evidence>
<reference evidence="2" key="1">
    <citation type="submission" date="2025-08" db="UniProtKB">
        <authorList>
            <consortium name="Ensembl"/>
        </authorList>
    </citation>
    <scope>IDENTIFICATION</scope>
</reference>